<evidence type="ECO:0000313" key="2">
    <source>
        <dbReference type="Proteomes" id="UP000276133"/>
    </source>
</evidence>
<comment type="caution">
    <text evidence="1">The sequence shown here is derived from an EMBL/GenBank/DDBJ whole genome shotgun (WGS) entry which is preliminary data.</text>
</comment>
<gene>
    <name evidence="1" type="ORF">BpHYR1_030228</name>
</gene>
<dbReference type="EMBL" id="REGN01011386">
    <property type="protein sequence ID" value="RMZ97480.1"/>
    <property type="molecule type" value="Genomic_DNA"/>
</dbReference>
<dbReference type="AlphaFoldDB" id="A0A3M7PFH4"/>
<sequence>MLKNLLLDLLNELMGLVNLSIGVDIKLLDIKFDSKLTFASMIEDIKERFIFHL</sequence>
<dbReference type="Proteomes" id="UP000276133">
    <property type="component" value="Unassembled WGS sequence"/>
</dbReference>
<proteinExistence type="predicted"/>
<protein>
    <submittedName>
        <fullName evidence="1">Uncharacterized protein</fullName>
    </submittedName>
</protein>
<organism evidence="1 2">
    <name type="scientific">Brachionus plicatilis</name>
    <name type="common">Marine rotifer</name>
    <name type="synonym">Brachionus muelleri</name>
    <dbReference type="NCBI Taxonomy" id="10195"/>
    <lineage>
        <taxon>Eukaryota</taxon>
        <taxon>Metazoa</taxon>
        <taxon>Spiralia</taxon>
        <taxon>Gnathifera</taxon>
        <taxon>Rotifera</taxon>
        <taxon>Eurotatoria</taxon>
        <taxon>Monogononta</taxon>
        <taxon>Pseudotrocha</taxon>
        <taxon>Ploima</taxon>
        <taxon>Brachionidae</taxon>
        <taxon>Brachionus</taxon>
    </lineage>
</organism>
<accession>A0A3M7PFH4</accession>
<reference evidence="1 2" key="1">
    <citation type="journal article" date="2018" name="Sci. Rep.">
        <title>Genomic signatures of local adaptation to the degree of environmental predictability in rotifers.</title>
        <authorList>
            <person name="Franch-Gras L."/>
            <person name="Hahn C."/>
            <person name="Garcia-Roger E.M."/>
            <person name="Carmona M.J."/>
            <person name="Serra M."/>
            <person name="Gomez A."/>
        </authorList>
    </citation>
    <scope>NUCLEOTIDE SEQUENCE [LARGE SCALE GENOMIC DNA]</scope>
    <source>
        <strain evidence="1">HYR1</strain>
    </source>
</reference>
<name>A0A3M7PFH4_BRAPC</name>
<evidence type="ECO:0000313" key="1">
    <source>
        <dbReference type="EMBL" id="RMZ97480.1"/>
    </source>
</evidence>
<keyword evidence="2" id="KW-1185">Reference proteome</keyword>